<keyword evidence="3 5" id="KW-0479">Metal-binding</keyword>
<feature type="transmembrane region" description="Helical" evidence="6">
    <location>
        <begin position="20"/>
        <end position="37"/>
    </location>
</feature>
<dbReference type="InterPro" id="IPR002403">
    <property type="entry name" value="Cyt_P450_E_grp-IV"/>
</dbReference>
<evidence type="ECO:0000256" key="2">
    <source>
        <dbReference type="ARBA" id="ARBA00022617"/>
    </source>
</evidence>
<dbReference type="GO" id="GO:0020037">
    <property type="term" value="F:heme binding"/>
    <property type="evidence" value="ECO:0007669"/>
    <property type="project" value="InterPro"/>
</dbReference>
<dbReference type="Proteomes" id="UP000095751">
    <property type="component" value="Unassembled WGS sequence"/>
</dbReference>
<proteinExistence type="inferred from homology"/>
<keyword evidence="6" id="KW-1133">Transmembrane helix</keyword>
<accession>A0A1E7EW91</accession>
<evidence type="ECO:0000256" key="6">
    <source>
        <dbReference type="SAM" id="Phobius"/>
    </source>
</evidence>
<dbReference type="GO" id="GO:0016705">
    <property type="term" value="F:oxidoreductase activity, acting on paired donors, with incorporation or reduction of molecular oxygen"/>
    <property type="evidence" value="ECO:0007669"/>
    <property type="project" value="InterPro"/>
</dbReference>
<organism evidence="7 8">
    <name type="scientific">Fragilariopsis cylindrus CCMP1102</name>
    <dbReference type="NCBI Taxonomy" id="635003"/>
    <lineage>
        <taxon>Eukaryota</taxon>
        <taxon>Sar</taxon>
        <taxon>Stramenopiles</taxon>
        <taxon>Ochrophyta</taxon>
        <taxon>Bacillariophyta</taxon>
        <taxon>Bacillariophyceae</taxon>
        <taxon>Bacillariophycidae</taxon>
        <taxon>Bacillariales</taxon>
        <taxon>Bacillariaceae</taxon>
        <taxon>Fragilariopsis</taxon>
    </lineage>
</organism>
<dbReference type="GO" id="GO:0004497">
    <property type="term" value="F:monooxygenase activity"/>
    <property type="evidence" value="ECO:0007669"/>
    <property type="project" value="InterPro"/>
</dbReference>
<dbReference type="Gene3D" id="1.10.630.10">
    <property type="entry name" value="Cytochrome P450"/>
    <property type="match status" value="1"/>
</dbReference>
<gene>
    <name evidence="7" type="ORF">FRACYDRAFT_263986</name>
</gene>
<comment type="similarity">
    <text evidence="1">Belongs to the cytochrome P450 family.</text>
</comment>
<dbReference type="GO" id="GO:0005506">
    <property type="term" value="F:iron ion binding"/>
    <property type="evidence" value="ECO:0007669"/>
    <property type="project" value="InterPro"/>
</dbReference>
<evidence type="ECO:0000256" key="3">
    <source>
        <dbReference type="ARBA" id="ARBA00022723"/>
    </source>
</evidence>
<evidence type="ECO:0000313" key="7">
    <source>
        <dbReference type="EMBL" id="OEU10162.1"/>
    </source>
</evidence>
<dbReference type="SUPFAM" id="SSF48264">
    <property type="entry name" value="Cytochrome P450"/>
    <property type="match status" value="1"/>
</dbReference>
<dbReference type="PRINTS" id="PR00465">
    <property type="entry name" value="EP450IV"/>
</dbReference>
<dbReference type="InterPro" id="IPR001128">
    <property type="entry name" value="Cyt_P450"/>
</dbReference>
<evidence type="ECO:0000256" key="4">
    <source>
        <dbReference type="ARBA" id="ARBA00023004"/>
    </source>
</evidence>
<dbReference type="CDD" id="cd00302">
    <property type="entry name" value="cytochrome_P450"/>
    <property type="match status" value="1"/>
</dbReference>
<keyword evidence="6" id="KW-0472">Membrane</keyword>
<feature type="binding site" description="axial binding residue" evidence="5">
    <location>
        <position position="450"/>
    </location>
    <ligand>
        <name>heme</name>
        <dbReference type="ChEBI" id="CHEBI:30413"/>
    </ligand>
    <ligandPart>
        <name>Fe</name>
        <dbReference type="ChEBI" id="CHEBI:18248"/>
    </ligandPart>
</feature>
<dbReference type="InParanoid" id="A0A1E7EW91"/>
<dbReference type="OrthoDB" id="3934656at2759"/>
<keyword evidence="6" id="KW-0812">Transmembrane</keyword>
<reference evidence="7 8" key="1">
    <citation type="submission" date="2016-09" db="EMBL/GenBank/DDBJ databases">
        <title>Extensive genetic diversity and differential bi-allelic expression allows diatom success in the polar Southern Ocean.</title>
        <authorList>
            <consortium name="DOE Joint Genome Institute"/>
            <person name="Mock T."/>
            <person name="Otillar R.P."/>
            <person name="Strauss J."/>
            <person name="Dupont C."/>
            <person name="Frickenhaus S."/>
            <person name="Maumus F."/>
            <person name="Mcmullan M."/>
            <person name="Sanges R."/>
            <person name="Schmutz J."/>
            <person name="Toseland A."/>
            <person name="Valas R."/>
            <person name="Veluchamy A."/>
            <person name="Ward B.J."/>
            <person name="Allen A."/>
            <person name="Barry K."/>
            <person name="Falciatore A."/>
            <person name="Ferrante M."/>
            <person name="Fortunato A.E."/>
            <person name="Gloeckner G."/>
            <person name="Gruber A."/>
            <person name="Hipkin R."/>
            <person name="Janech M."/>
            <person name="Kroth P."/>
            <person name="Leese F."/>
            <person name="Lindquist E."/>
            <person name="Lyon B.R."/>
            <person name="Martin J."/>
            <person name="Mayer C."/>
            <person name="Parker M."/>
            <person name="Quesneville H."/>
            <person name="Raymond J."/>
            <person name="Uhlig C."/>
            <person name="Valentin K.U."/>
            <person name="Worden A.Z."/>
            <person name="Armbrust E.V."/>
            <person name="Bowler C."/>
            <person name="Green B."/>
            <person name="Moulton V."/>
            <person name="Van Oosterhout C."/>
            <person name="Grigoriev I."/>
        </authorList>
    </citation>
    <scope>NUCLEOTIDE SEQUENCE [LARGE SCALE GENOMIC DNA]</scope>
    <source>
        <strain evidence="7 8">CCMP1102</strain>
    </source>
</reference>
<comment type="cofactor">
    <cofactor evidence="5">
        <name>heme</name>
        <dbReference type="ChEBI" id="CHEBI:30413"/>
    </cofactor>
</comment>
<dbReference type="AlphaFoldDB" id="A0A1E7EW91"/>
<keyword evidence="8" id="KW-1185">Reference proteome</keyword>
<evidence type="ECO:0000256" key="1">
    <source>
        <dbReference type="ARBA" id="ARBA00010617"/>
    </source>
</evidence>
<feature type="transmembrane region" description="Helical" evidence="6">
    <location>
        <begin position="314"/>
        <end position="334"/>
    </location>
</feature>
<name>A0A1E7EW91_9STRA</name>
<dbReference type="PANTHER" id="PTHR24304">
    <property type="entry name" value="CYTOCHROME P450 FAMILY 7"/>
    <property type="match status" value="1"/>
</dbReference>
<dbReference type="KEGG" id="fcy:FRACYDRAFT_263986"/>
<protein>
    <submittedName>
        <fullName evidence="7">Cytochrome P450</fullName>
    </submittedName>
</protein>
<dbReference type="InterPro" id="IPR050529">
    <property type="entry name" value="CYP450_sterol_14alpha_dmase"/>
</dbReference>
<dbReference type="EMBL" id="KV784373">
    <property type="protein sequence ID" value="OEU10162.1"/>
    <property type="molecule type" value="Genomic_DNA"/>
</dbReference>
<evidence type="ECO:0000256" key="5">
    <source>
        <dbReference type="PIRSR" id="PIRSR602403-1"/>
    </source>
</evidence>
<dbReference type="InterPro" id="IPR036396">
    <property type="entry name" value="Cyt_P450_sf"/>
</dbReference>
<dbReference type="PANTHER" id="PTHR24304:SF2">
    <property type="entry name" value="24-HYDROXYCHOLESTEROL 7-ALPHA-HYDROXYLASE"/>
    <property type="match status" value="1"/>
</dbReference>
<sequence>MFPDALTFLASGQAGMVTSFLVALLAILASLLVFVFVRKKSIKGKIPYINGVPFIGCVEEVFRNPIGFILGNRKKYGDKFYCNIVSTDWLFVLDPVDVKYVLSQPNKVLDFTGAYFKLFGFLFPKTPLKGLSPDIQVKMDAFKTPITPHIAHSVRPPVMKAWVPTVEKVFIDILADLPPGKNQRLDLFEYSRKAISGVTTMLMIGEEAFADDKWLHKWTDIFFQCNIEDSMGDPFSAISAMIEVGILGERRIYKDMRKMLLPLVDAEIENCINETPLSDNPPTMVSLIRYWYEKDCNRDPKTLRLYRARFANDLFNFSTAAFGNSFAAAGWVLYHVLKDTNGLGTQIRKEIEENPEDWTNPTSLPKILQNCILEVTRLYTPGHVPRLVNRTLKLPSDGTVVEPGTVIAVNSFVNMRNDYENSLDFDPSRFDRKEGKKNIFHGFGMGSHPCVGKNLAMLEIGMFVMSCLKFGFRLADRDEVRDSEFMDPIISIQDHPNLPRGQAAFIWRPTNAIYVEYDKE</sequence>
<dbReference type="Pfam" id="PF00067">
    <property type="entry name" value="p450"/>
    <property type="match status" value="1"/>
</dbReference>
<evidence type="ECO:0000313" key="8">
    <source>
        <dbReference type="Proteomes" id="UP000095751"/>
    </source>
</evidence>
<keyword evidence="2 5" id="KW-0349">Heme</keyword>
<keyword evidence="4 5" id="KW-0408">Iron</keyword>